<feature type="compositionally biased region" description="Acidic residues" evidence="1">
    <location>
        <begin position="16"/>
        <end position="25"/>
    </location>
</feature>
<evidence type="ECO:0000313" key="3">
    <source>
        <dbReference type="Proteomes" id="UP000765509"/>
    </source>
</evidence>
<keyword evidence="3" id="KW-1185">Reference proteome</keyword>
<feature type="region of interest" description="Disordered" evidence="1">
    <location>
        <begin position="1"/>
        <end position="50"/>
    </location>
</feature>
<evidence type="ECO:0000313" key="2">
    <source>
        <dbReference type="EMBL" id="MBW0559992.1"/>
    </source>
</evidence>
<protein>
    <submittedName>
        <fullName evidence="2">Uncharacterized protein</fullName>
    </submittedName>
</protein>
<comment type="caution">
    <text evidence="2">The sequence shown here is derived from an EMBL/GenBank/DDBJ whole genome shotgun (WGS) entry which is preliminary data.</text>
</comment>
<dbReference type="Proteomes" id="UP000765509">
    <property type="component" value="Unassembled WGS sequence"/>
</dbReference>
<proteinExistence type="predicted"/>
<dbReference type="AlphaFoldDB" id="A0A9Q3JCS2"/>
<accession>A0A9Q3JCS2</accession>
<feature type="compositionally biased region" description="Polar residues" evidence="1">
    <location>
        <begin position="28"/>
        <end position="50"/>
    </location>
</feature>
<gene>
    <name evidence="2" type="ORF">O181_099707</name>
</gene>
<organism evidence="2 3">
    <name type="scientific">Austropuccinia psidii MF-1</name>
    <dbReference type="NCBI Taxonomy" id="1389203"/>
    <lineage>
        <taxon>Eukaryota</taxon>
        <taxon>Fungi</taxon>
        <taxon>Dikarya</taxon>
        <taxon>Basidiomycota</taxon>
        <taxon>Pucciniomycotina</taxon>
        <taxon>Pucciniomycetes</taxon>
        <taxon>Pucciniales</taxon>
        <taxon>Sphaerophragmiaceae</taxon>
        <taxon>Austropuccinia</taxon>
    </lineage>
</organism>
<dbReference type="EMBL" id="AVOT02068941">
    <property type="protein sequence ID" value="MBW0559992.1"/>
    <property type="molecule type" value="Genomic_DNA"/>
</dbReference>
<name>A0A9Q3JCS2_9BASI</name>
<evidence type="ECO:0000256" key="1">
    <source>
        <dbReference type="SAM" id="MobiDB-lite"/>
    </source>
</evidence>
<reference evidence="2" key="1">
    <citation type="submission" date="2021-03" db="EMBL/GenBank/DDBJ databases">
        <title>Draft genome sequence of rust myrtle Austropuccinia psidii MF-1, a brazilian biotype.</title>
        <authorList>
            <person name="Quecine M.C."/>
            <person name="Pachon D.M.R."/>
            <person name="Bonatelli M.L."/>
            <person name="Correr F.H."/>
            <person name="Franceschini L.M."/>
            <person name="Leite T.F."/>
            <person name="Margarido G.R.A."/>
            <person name="Almeida C.A."/>
            <person name="Ferrarezi J.A."/>
            <person name="Labate C.A."/>
        </authorList>
    </citation>
    <scope>NUCLEOTIDE SEQUENCE</scope>
    <source>
        <strain evidence="2">MF-1</strain>
    </source>
</reference>
<sequence>MEGRITTLQGPGKEYAEEEASDDTEASPTTAGESQGTGRPKLAQSNQPVFHQSKPSLLAIMQQITQIMANIQAYSSSGASRHPL</sequence>